<dbReference type="GO" id="GO:0000462">
    <property type="term" value="P:maturation of SSU-rRNA from tricistronic rRNA transcript (SSU-rRNA, 5.8S rRNA, LSU-rRNA)"/>
    <property type="evidence" value="ECO:0007669"/>
    <property type="project" value="TreeGrafter"/>
</dbReference>
<dbReference type="InterPro" id="IPR015943">
    <property type="entry name" value="WD40/YVTN_repeat-like_dom_sf"/>
</dbReference>
<evidence type="ECO:0000256" key="2">
    <source>
        <dbReference type="ARBA" id="ARBA00005264"/>
    </source>
</evidence>
<feature type="compositionally biased region" description="Acidic residues" evidence="6">
    <location>
        <begin position="792"/>
        <end position="803"/>
    </location>
</feature>
<feature type="domain" description="Nucleolar protein 10-like N-terminal" evidence="9">
    <location>
        <begin position="263"/>
        <end position="432"/>
    </location>
</feature>
<dbReference type="FunCoup" id="A0A1Y2DB98">
    <property type="interactions" value="708"/>
</dbReference>
<evidence type="ECO:0000313" key="11">
    <source>
        <dbReference type="Proteomes" id="UP000193467"/>
    </source>
</evidence>
<dbReference type="Pfam" id="PF08159">
    <property type="entry name" value="NUC153"/>
    <property type="match status" value="1"/>
</dbReference>
<keyword evidence="3" id="KW-0853">WD repeat</keyword>
<comment type="caution">
    <text evidence="10">The sequence shown here is derived from an EMBL/GenBank/DDBJ whole genome shotgun (WGS) entry which is preliminary data.</text>
</comment>
<evidence type="ECO:0000256" key="6">
    <source>
        <dbReference type="SAM" id="MobiDB-lite"/>
    </source>
</evidence>
<feature type="compositionally biased region" description="Basic and acidic residues" evidence="6">
    <location>
        <begin position="752"/>
        <end position="791"/>
    </location>
</feature>
<feature type="compositionally biased region" description="Acidic residues" evidence="6">
    <location>
        <begin position="611"/>
        <end position="641"/>
    </location>
</feature>
<dbReference type="InParanoid" id="A0A1Y2DB98"/>
<evidence type="ECO:0000259" key="8">
    <source>
        <dbReference type="Pfam" id="PF23097"/>
    </source>
</evidence>
<evidence type="ECO:0000256" key="5">
    <source>
        <dbReference type="ARBA" id="ARBA00023242"/>
    </source>
</evidence>
<keyword evidence="5" id="KW-0539">Nucleus</keyword>
<dbReference type="PANTHER" id="PTHR14927">
    <property type="entry name" value="NUCLEOLAR PROTEIN 10"/>
    <property type="match status" value="1"/>
</dbReference>
<dbReference type="GO" id="GO:0030686">
    <property type="term" value="C:90S preribosome"/>
    <property type="evidence" value="ECO:0007669"/>
    <property type="project" value="TreeGrafter"/>
</dbReference>
<dbReference type="STRING" id="106004.A0A1Y2DB98"/>
<dbReference type="InterPro" id="IPR056551">
    <property type="entry name" value="Beta-prop_NOL10_N"/>
</dbReference>
<name>A0A1Y2DB98_9BASI</name>
<dbReference type="PANTHER" id="PTHR14927:SF0">
    <property type="entry name" value="NUCLEOLAR PROTEIN 10"/>
    <property type="match status" value="1"/>
</dbReference>
<dbReference type="SUPFAM" id="SSF50978">
    <property type="entry name" value="WD40 repeat-like"/>
    <property type="match status" value="1"/>
</dbReference>
<evidence type="ECO:0000259" key="9">
    <source>
        <dbReference type="Pfam" id="PF23098"/>
    </source>
</evidence>
<protein>
    <submittedName>
        <fullName evidence="10">Uncharacterized protein</fullName>
    </submittedName>
</protein>
<feature type="domain" description="Nucleolar protein 10-like second" evidence="8">
    <location>
        <begin position="438"/>
        <end position="486"/>
    </location>
</feature>
<comment type="similarity">
    <text evidence="2">Belongs to the WD repeat NOL10/ENP2 family.</text>
</comment>
<proteinExistence type="inferred from homology"/>
<dbReference type="OrthoDB" id="273340at2759"/>
<feature type="domain" description="Nucleolar protein 10-like N-terminal" evidence="9">
    <location>
        <begin position="47"/>
        <end position="190"/>
    </location>
</feature>
<feature type="compositionally biased region" description="Polar residues" evidence="6">
    <location>
        <begin position="699"/>
        <end position="709"/>
    </location>
</feature>
<evidence type="ECO:0000256" key="3">
    <source>
        <dbReference type="ARBA" id="ARBA00022574"/>
    </source>
</evidence>
<dbReference type="GO" id="GO:0032040">
    <property type="term" value="C:small-subunit processome"/>
    <property type="evidence" value="ECO:0007669"/>
    <property type="project" value="TreeGrafter"/>
</dbReference>
<gene>
    <name evidence="10" type="ORF">BCR35DRAFT_309786</name>
</gene>
<dbReference type="Pfam" id="PF23097">
    <property type="entry name" value="NOL10_2nd"/>
    <property type="match status" value="1"/>
</dbReference>
<dbReference type="Proteomes" id="UP000193467">
    <property type="component" value="Unassembled WGS sequence"/>
</dbReference>
<feature type="domain" description="NUC153" evidence="7">
    <location>
        <begin position="575"/>
        <end position="603"/>
    </location>
</feature>
<feature type="region of interest" description="Disordered" evidence="6">
    <location>
        <begin position="504"/>
        <end position="825"/>
    </location>
</feature>
<sequence length="825" mass="90726">MVVSLASAGGAAKIYCVNGGGQSNKNAAAWLEAKVGQTKKRRNGGQGGSGGDGEIRLIQDFDFPEASNKIKTTRDGQYVMATGTYKPRFKVFDLEELSLKTERVTDAENVDFCILSSDWTKTLHLQADRSLELHTQSSSHYRVRMPRHGRTVNYHFPTCDALVGGQGNEVWRMNLEVGRFMKPFELEGSTGGADGGEGGVGVGGGQDVVTGVNVIDINPAHQLLSFGTETEMGRGTVEMWDPRSRSRAGLLRLPYSKLLASSGSSASLLQPALPGVDDVDTAIGRNGVAVTSLSSKFDGLNLAVGTSTGHILLYDLRANREYMTKDQGYGLPIKKVQWVENGVATSGDAEAEGGYVASVDEKVVKVWGKETGSNLVSINPPMPINDMHVYPSSGLVFLANETSPMTGYYIPQLGPAPKWARFLDNMTEEMEDGQEELLYDDYKFVDRQELDSLNLTHLIGSSQLKPYMHGFFLDLRLYTKARAIANPFAYAEHRERLIREKLEQEQESRIRGAKKAVSGASKLPEGVKVNRSLAKKAKEAEERERKRESGETGEEDEGRKRKKKNAVDTPSLLKDDRFGDLFTNPDFQIDEDSREFALLNPSTKPNARAQEEEEDEDEDDDASADGSDDDDDSDSSDDGDLGFDNRKGKRDPLPRRPRDVAPTRVAAPVAPRPKPSLVVADDLDDDRTSSSRPPRALSSYEQRANQTFGQRAREAAAGKSRKGVDDEEWKGLDATDVVRGAPGGGMEMSFIPKEKTKEEKAEEKKEKMAKKSAEKKEKAQFGAGMEKRGDAIDEEEVVMEGEAESGRTRMRKPMRSASRNVTRQL</sequence>
<accession>A0A1Y2DB98</accession>
<evidence type="ECO:0000259" key="7">
    <source>
        <dbReference type="Pfam" id="PF08159"/>
    </source>
</evidence>
<dbReference type="InterPro" id="IPR056550">
    <property type="entry name" value="NOL10_2nd"/>
</dbReference>
<keyword evidence="11" id="KW-1185">Reference proteome</keyword>
<dbReference type="AlphaFoldDB" id="A0A1Y2DB98"/>
<dbReference type="Pfam" id="PF23098">
    <property type="entry name" value="Beta-prop_NOL10_N"/>
    <property type="match status" value="2"/>
</dbReference>
<feature type="compositionally biased region" description="Low complexity" evidence="6">
    <location>
        <begin position="662"/>
        <end position="680"/>
    </location>
</feature>
<dbReference type="InterPro" id="IPR040382">
    <property type="entry name" value="NOL10/Enp2"/>
</dbReference>
<feature type="compositionally biased region" description="Basic and acidic residues" evidence="6">
    <location>
        <begin position="536"/>
        <end position="550"/>
    </location>
</feature>
<reference evidence="10 11" key="1">
    <citation type="submission" date="2016-07" db="EMBL/GenBank/DDBJ databases">
        <title>Pervasive Adenine N6-methylation of Active Genes in Fungi.</title>
        <authorList>
            <consortium name="DOE Joint Genome Institute"/>
            <person name="Mondo S.J."/>
            <person name="Dannebaum R.O."/>
            <person name="Kuo R.C."/>
            <person name="Labutti K."/>
            <person name="Haridas S."/>
            <person name="Kuo A."/>
            <person name="Salamov A."/>
            <person name="Ahrendt S.R."/>
            <person name="Lipzen A."/>
            <person name="Sullivan W."/>
            <person name="Andreopoulos W.B."/>
            <person name="Clum A."/>
            <person name="Lindquist E."/>
            <person name="Daum C."/>
            <person name="Ramamoorthy G.K."/>
            <person name="Gryganskyi A."/>
            <person name="Culley D."/>
            <person name="Magnuson J.K."/>
            <person name="James T.Y."/>
            <person name="O'Malley M.A."/>
            <person name="Stajich J.E."/>
            <person name="Spatafora J.W."/>
            <person name="Visel A."/>
            <person name="Grigoriev I.V."/>
        </authorList>
    </citation>
    <scope>NUCLEOTIDE SEQUENCE [LARGE SCALE GENOMIC DNA]</scope>
    <source>
        <strain evidence="10 11">62-1032</strain>
    </source>
</reference>
<organism evidence="10 11">
    <name type="scientific">Leucosporidium creatinivorum</name>
    <dbReference type="NCBI Taxonomy" id="106004"/>
    <lineage>
        <taxon>Eukaryota</taxon>
        <taxon>Fungi</taxon>
        <taxon>Dikarya</taxon>
        <taxon>Basidiomycota</taxon>
        <taxon>Pucciniomycotina</taxon>
        <taxon>Microbotryomycetes</taxon>
        <taxon>Leucosporidiales</taxon>
        <taxon>Leucosporidium</taxon>
    </lineage>
</organism>
<dbReference type="InterPro" id="IPR012580">
    <property type="entry name" value="NUC153"/>
</dbReference>
<evidence type="ECO:0000256" key="4">
    <source>
        <dbReference type="ARBA" id="ARBA00022737"/>
    </source>
</evidence>
<keyword evidence="4" id="KW-0677">Repeat</keyword>
<feature type="compositionally biased region" description="Basic and acidic residues" evidence="6">
    <location>
        <begin position="643"/>
        <end position="661"/>
    </location>
</feature>
<evidence type="ECO:0000256" key="1">
    <source>
        <dbReference type="ARBA" id="ARBA00004604"/>
    </source>
</evidence>
<dbReference type="Gene3D" id="2.130.10.10">
    <property type="entry name" value="YVTN repeat-like/Quinoprotein amine dehydrogenase"/>
    <property type="match status" value="1"/>
</dbReference>
<evidence type="ECO:0000313" key="10">
    <source>
        <dbReference type="EMBL" id="ORY56539.1"/>
    </source>
</evidence>
<dbReference type="InterPro" id="IPR036322">
    <property type="entry name" value="WD40_repeat_dom_sf"/>
</dbReference>
<comment type="subcellular location">
    <subcellularLocation>
        <location evidence="1">Nucleus</location>
        <location evidence="1">Nucleolus</location>
    </subcellularLocation>
</comment>
<dbReference type="EMBL" id="MCGR01000085">
    <property type="protein sequence ID" value="ORY56539.1"/>
    <property type="molecule type" value="Genomic_DNA"/>
</dbReference>